<dbReference type="Pfam" id="PF03888">
    <property type="entry name" value="MucB_RseB"/>
    <property type="match status" value="1"/>
</dbReference>
<dbReference type="Pfam" id="PF17188">
    <property type="entry name" value="MucB_RseB_C"/>
    <property type="match status" value="1"/>
</dbReference>
<dbReference type="CDD" id="cd16327">
    <property type="entry name" value="RseB"/>
    <property type="match status" value="1"/>
</dbReference>
<comment type="similarity">
    <text evidence="2">Belongs to the RseB family.</text>
</comment>
<sequence>MALVLPSRWPVLGRAASWQAHRAGWFAATLLTAFLAAHGPAAAAGATPAGQTEDVVQLLTRIQQAARKQDYAGVFMYQQGDVIQSSRLVHVLDGTGERERLEILDGQPREYLRHNDDVQCLIPERKTVLVERRRGDRFPGLLLGDPANLSEHYKIRTEPTPHRVAGRECRLITIEPLDKLRYGYRLCADVETNLLLKAQTLNAARGVVEQVSFTSLRLGSEVDPQTLSSRWNTRDWKVLEASMQPVDLAAQGWRIPAPNGFKTIMQVSRAMKRGLPVSQMVLSDGLAAISVFIEPYDSQRNHQPAHGASQRGAINVYGARIADFWLTAVGEVPAATLEQLAQATEYVPPAPAAAAPAPAEGGAK</sequence>
<dbReference type="Gene3D" id="3.30.200.100">
    <property type="entry name" value="MucB/RseB, C-terminal domain"/>
    <property type="match status" value="1"/>
</dbReference>
<feature type="signal peptide" evidence="5">
    <location>
        <begin position="1"/>
        <end position="43"/>
    </location>
</feature>
<evidence type="ECO:0000313" key="8">
    <source>
        <dbReference type="EMBL" id="AVJ26801.1"/>
    </source>
</evidence>
<dbReference type="InterPro" id="IPR005588">
    <property type="entry name" value="MucB_RseB"/>
</dbReference>
<dbReference type="EMBL" id="CP023270">
    <property type="protein sequence ID" value="AVJ26801.1"/>
    <property type="molecule type" value="Genomic_DNA"/>
</dbReference>
<gene>
    <name evidence="8" type="ORF">CLM73_06525</name>
</gene>
<evidence type="ECO:0000259" key="7">
    <source>
        <dbReference type="Pfam" id="PF17188"/>
    </source>
</evidence>
<organism evidence="8 9">
    <name type="scientific">Achromobacter spanius</name>
    <dbReference type="NCBI Taxonomy" id="217203"/>
    <lineage>
        <taxon>Bacteria</taxon>
        <taxon>Pseudomonadati</taxon>
        <taxon>Pseudomonadota</taxon>
        <taxon>Betaproteobacteria</taxon>
        <taxon>Burkholderiales</taxon>
        <taxon>Alcaligenaceae</taxon>
        <taxon>Achromobacter</taxon>
    </lineage>
</organism>
<dbReference type="InterPro" id="IPR033434">
    <property type="entry name" value="MucB/RseB_N"/>
</dbReference>
<proteinExistence type="inferred from homology"/>
<dbReference type="PANTHER" id="PTHR38782">
    <property type="match status" value="1"/>
</dbReference>
<dbReference type="InterPro" id="IPR033436">
    <property type="entry name" value="MucB/RseB_C"/>
</dbReference>
<dbReference type="PIRSF" id="PIRSF005427">
    <property type="entry name" value="RseB"/>
    <property type="match status" value="1"/>
</dbReference>
<dbReference type="GO" id="GO:0042597">
    <property type="term" value="C:periplasmic space"/>
    <property type="evidence" value="ECO:0007669"/>
    <property type="project" value="UniProtKB-SubCell"/>
</dbReference>
<evidence type="ECO:0000259" key="6">
    <source>
        <dbReference type="Pfam" id="PF03888"/>
    </source>
</evidence>
<protein>
    <submittedName>
        <fullName evidence="8">Siderophore-interacting protein</fullName>
    </submittedName>
</protein>
<evidence type="ECO:0000256" key="4">
    <source>
        <dbReference type="ARBA" id="ARBA00022764"/>
    </source>
</evidence>
<feature type="chain" id="PRO_5015763984" evidence="5">
    <location>
        <begin position="44"/>
        <end position="364"/>
    </location>
</feature>
<keyword evidence="9" id="KW-1185">Reference proteome</keyword>
<feature type="domain" description="MucB/RseB C-terminal" evidence="7">
    <location>
        <begin position="249"/>
        <end position="344"/>
    </location>
</feature>
<dbReference type="PANTHER" id="PTHR38782:SF1">
    <property type="entry name" value="SIGMA-E FACTOR REGULATORY PROTEIN RSEB"/>
    <property type="match status" value="1"/>
</dbReference>
<evidence type="ECO:0000256" key="2">
    <source>
        <dbReference type="ARBA" id="ARBA00008150"/>
    </source>
</evidence>
<dbReference type="OrthoDB" id="7067274at2"/>
<reference evidence="8 9" key="1">
    <citation type="submission" date="2017-09" db="EMBL/GenBank/DDBJ databases">
        <title>Genomic, metabolic, and phenotypic characteristics of bacterial isolates from the natural microbiome of the model nematode Caenorhabditis elegans.</title>
        <authorList>
            <person name="Zimmermann J."/>
            <person name="Obeng N."/>
            <person name="Yang W."/>
            <person name="Obeng O."/>
            <person name="Kissoyan K."/>
            <person name="Pees B."/>
            <person name="Dirksen P."/>
            <person name="Hoppner M."/>
            <person name="Franke A."/>
            <person name="Rosenstiel P."/>
            <person name="Leippe M."/>
            <person name="Dierking K."/>
            <person name="Kaleta C."/>
            <person name="Schulenburg H."/>
        </authorList>
    </citation>
    <scope>NUCLEOTIDE SEQUENCE [LARGE SCALE GENOMIC DNA]</scope>
    <source>
        <strain evidence="8 9">MYb73</strain>
    </source>
</reference>
<keyword evidence="3 5" id="KW-0732">Signal</keyword>
<feature type="domain" description="MucB/RseB N-terminal" evidence="6">
    <location>
        <begin position="55"/>
        <end position="229"/>
    </location>
</feature>
<comment type="subcellular location">
    <subcellularLocation>
        <location evidence="1">Periplasm</location>
    </subcellularLocation>
</comment>
<evidence type="ECO:0000256" key="1">
    <source>
        <dbReference type="ARBA" id="ARBA00004418"/>
    </source>
</evidence>
<evidence type="ECO:0000256" key="3">
    <source>
        <dbReference type="ARBA" id="ARBA00022729"/>
    </source>
</evidence>
<dbReference type="AlphaFoldDB" id="A0A2S0I449"/>
<evidence type="ECO:0000256" key="5">
    <source>
        <dbReference type="SAM" id="SignalP"/>
    </source>
</evidence>
<evidence type="ECO:0000313" key="9">
    <source>
        <dbReference type="Proteomes" id="UP000239477"/>
    </source>
</evidence>
<dbReference type="RefSeq" id="WP_105237798.1">
    <property type="nucleotide sequence ID" value="NZ_CP023270.1"/>
</dbReference>
<keyword evidence="4" id="KW-0574">Periplasm</keyword>
<dbReference type="Gene3D" id="2.50.20.10">
    <property type="entry name" value="Lipoprotein localisation LolA/LolB/LppX"/>
    <property type="match status" value="1"/>
</dbReference>
<name>A0A2S0I449_9BURK</name>
<dbReference type="InterPro" id="IPR038484">
    <property type="entry name" value="MucB/RseB_C_sf"/>
</dbReference>
<accession>A0A2S0I449</accession>
<dbReference type="Proteomes" id="UP000239477">
    <property type="component" value="Chromosome"/>
</dbReference>